<evidence type="ECO:0000313" key="3">
    <source>
        <dbReference type="Proteomes" id="UP001172101"/>
    </source>
</evidence>
<accession>A0AA40AB84</accession>
<protein>
    <submittedName>
        <fullName evidence="2">Uncharacterized protein</fullName>
    </submittedName>
</protein>
<reference evidence="2" key="1">
    <citation type="submission" date="2023-06" db="EMBL/GenBank/DDBJ databases">
        <title>Genome-scale phylogeny and comparative genomics of the fungal order Sordariales.</title>
        <authorList>
            <consortium name="Lawrence Berkeley National Laboratory"/>
            <person name="Hensen N."/>
            <person name="Bonometti L."/>
            <person name="Westerberg I."/>
            <person name="Brannstrom I.O."/>
            <person name="Guillou S."/>
            <person name="Cros-Aarteil S."/>
            <person name="Calhoun S."/>
            <person name="Haridas S."/>
            <person name="Kuo A."/>
            <person name="Mondo S."/>
            <person name="Pangilinan J."/>
            <person name="Riley R."/>
            <person name="LaButti K."/>
            <person name="Andreopoulos B."/>
            <person name="Lipzen A."/>
            <person name="Chen C."/>
            <person name="Yanf M."/>
            <person name="Daum C."/>
            <person name="Ng V."/>
            <person name="Clum A."/>
            <person name="Steindorff A."/>
            <person name="Ohm R."/>
            <person name="Martin F."/>
            <person name="Silar P."/>
            <person name="Natvig D."/>
            <person name="Lalanne C."/>
            <person name="Gautier V."/>
            <person name="Ament-velasquez S.L."/>
            <person name="Kruys A."/>
            <person name="Hutchinson M.I."/>
            <person name="Powell A.J."/>
            <person name="Barry K."/>
            <person name="Miller A.N."/>
            <person name="Grigoriev I.V."/>
            <person name="Debuchy R."/>
            <person name="Gladieux P."/>
            <person name="Thoren M.H."/>
            <person name="Johannesson H."/>
        </authorList>
    </citation>
    <scope>NUCLEOTIDE SEQUENCE</scope>
    <source>
        <strain evidence="2">SMH2392-1A</strain>
    </source>
</reference>
<name>A0AA40AB84_9PEZI</name>
<dbReference type="RefSeq" id="XP_060293975.1">
    <property type="nucleotide sequence ID" value="XM_060434490.1"/>
</dbReference>
<feature type="region of interest" description="Disordered" evidence="1">
    <location>
        <begin position="151"/>
        <end position="201"/>
    </location>
</feature>
<gene>
    <name evidence="2" type="ORF">B0T26DRAFT_342943</name>
</gene>
<dbReference type="EMBL" id="JAUIRO010000005">
    <property type="protein sequence ID" value="KAK0712652.1"/>
    <property type="molecule type" value="Genomic_DNA"/>
</dbReference>
<feature type="compositionally biased region" description="Basic and acidic residues" evidence="1">
    <location>
        <begin position="171"/>
        <end position="192"/>
    </location>
</feature>
<sequence>MDGAAAPTATYLRWMCCSAVRCVAKQVSSLPHTRPHGVPITNQARIAPSRAIPAHWNLLASTRPQARRNTKCRLLTAAQTHRHGCWAPHPGVCLGLLRIGDTVDPPPDHRGWCWLLFQCDAASSLDPSSGCLFRIGASRVGNAWRGSGVDEHIPTLITPSPNNPPPPRGSDSADQRCELPTRRKDCAEDERTPPPLIPLPT</sequence>
<dbReference type="GeneID" id="85317760"/>
<evidence type="ECO:0000313" key="2">
    <source>
        <dbReference type="EMBL" id="KAK0712652.1"/>
    </source>
</evidence>
<dbReference type="Proteomes" id="UP001172101">
    <property type="component" value="Unassembled WGS sequence"/>
</dbReference>
<comment type="caution">
    <text evidence="2">The sequence shown here is derived from an EMBL/GenBank/DDBJ whole genome shotgun (WGS) entry which is preliminary data.</text>
</comment>
<evidence type="ECO:0000256" key="1">
    <source>
        <dbReference type="SAM" id="MobiDB-lite"/>
    </source>
</evidence>
<dbReference type="AlphaFoldDB" id="A0AA40AB84"/>
<organism evidence="2 3">
    <name type="scientific">Lasiosphaeria miniovina</name>
    <dbReference type="NCBI Taxonomy" id="1954250"/>
    <lineage>
        <taxon>Eukaryota</taxon>
        <taxon>Fungi</taxon>
        <taxon>Dikarya</taxon>
        <taxon>Ascomycota</taxon>
        <taxon>Pezizomycotina</taxon>
        <taxon>Sordariomycetes</taxon>
        <taxon>Sordariomycetidae</taxon>
        <taxon>Sordariales</taxon>
        <taxon>Lasiosphaeriaceae</taxon>
        <taxon>Lasiosphaeria</taxon>
    </lineage>
</organism>
<keyword evidence="3" id="KW-1185">Reference proteome</keyword>
<proteinExistence type="predicted"/>